<gene>
    <name evidence="7" type="ORF">GA0070558_115167</name>
</gene>
<proteinExistence type="predicted"/>
<dbReference type="Pfam" id="PF21078">
    <property type="entry name" value="GDH_HM3"/>
    <property type="match status" value="1"/>
</dbReference>
<dbReference type="SUPFAM" id="SSF51735">
    <property type="entry name" value="NAD(P)-binding Rossmann-fold domains"/>
    <property type="match status" value="1"/>
</dbReference>
<dbReference type="InterPro" id="IPR049056">
    <property type="entry name" value="NAD_Glu_DH_HM3"/>
</dbReference>
<organism evidence="7 8">
    <name type="scientific">Micromonospora haikouensis</name>
    <dbReference type="NCBI Taxonomy" id="686309"/>
    <lineage>
        <taxon>Bacteria</taxon>
        <taxon>Bacillati</taxon>
        <taxon>Actinomycetota</taxon>
        <taxon>Actinomycetes</taxon>
        <taxon>Micromonosporales</taxon>
        <taxon>Micromonosporaceae</taxon>
        <taxon>Micromonospora</taxon>
    </lineage>
</organism>
<dbReference type="InterPro" id="IPR028971">
    <property type="entry name" value="NAD-GDH_cat"/>
</dbReference>
<dbReference type="GO" id="GO:0004352">
    <property type="term" value="F:glutamate dehydrogenase (NAD+) activity"/>
    <property type="evidence" value="ECO:0007669"/>
    <property type="project" value="InterPro"/>
</dbReference>
<dbReference type="InterPro" id="IPR007780">
    <property type="entry name" value="NAD_Glu_DH_bac"/>
</dbReference>
<feature type="domain" description="NAD-glutamate dehydrogenase N-terminal ACT1" evidence="4">
    <location>
        <begin position="98"/>
        <end position="238"/>
    </location>
</feature>
<dbReference type="RefSeq" id="WP_091281139.1">
    <property type="nucleotide sequence ID" value="NZ_FMCW01000015.1"/>
</dbReference>
<sequence length="1684" mass="187710">MDRRPAIKPGPDLRQDDTGRDDSFDSATDGDGFGRLDTGVTGMTGASIDTLYDLGLPAEALADDVEDAELDEPVPNAERLVAQAVALAGDDHDAATLVGRFWRFAPDEELIGFTAEEMLDAARAHRDLAQQRVPGELKLRIHEPDADQHHTVIEIVTDDMPFLVDSVTALLNAHHLDVHLLVHPLVVVRREPLGRLVEVAADVEPDDSIDGDLVESWMRIEIDPVRDAAEREKLRRELQRVLTDVREAVEDWPRMRQRALALADELATARTSDSRPPVPEKDITDSVELLRWLAHDHFTFLGYREYRLVDAPGGEGPALEAVLGTGLGILRSDSPEARALSSMTPEAHEKVLEKRLLIITKANSRATVHRSAYLDYIGFKVFDDAGQVVGERRFLGLFSTAAYRTSVRELPVVRRKVAEVLDRSGLSQRSHSGKDLLQILETYPRDELFQIKTEDLYHAVIGVLRMAGRRQLRVFLRRDAYGRFISCLIYLPRDRFTTQNRLRMQDILLRELNGVGVDYTTRVTESMLARVHFIVRTDPTRPPGDIDADLLAEELADATRLWDDDYRLVLERKLGDEQAKHLFSRYADAFPEGYKDGHTPYEAMKDLAKLELLEEPGQLEMHLFRKQLAPRAGVGRDADVDETMDVRFKVYRYGEPMMLSAVLPVLHSLGVKVVDEHPYEVERVDGRIWLYDFGLRLPEGHQELAEVRPHVENAFAAAWRGEAEVDGFNELVLRGGLTWRQVVVLRAYAKYLRQTGTVFSQDYMEQTFIAYPRIAALLVELFEVRFAPGEASVEQRRERGGELVAAVKAALDDVASLDQDRILRSYLTLIQATLRTSFYAKPVGGRPKPYVAFKLDPQAIPDLPAPRPRFEIFVYSPRFEGVHLRYGPVARGGLRWSDRREDFRTEVLGLVKAQMVKNAVIVPVGAKGGFVLKQKPGDRDEAVACYQEFVGAMLDVTDNIVAGEIVPPEDVVRHDADDPYLVVAADKGTATFSDIANEISAGHQFWLGDAFASGGSAGYDHKKMGITARGAWESVKRHFRELGHDTQAQDFTVVGVGDMSGDVFGNGMLLSEHIRLVAAFDHRHIFLDPDPDAAGSYAERKRLFDLPRSSWEDYDEKLISAGGGVYPRAAKSVPVSPQVRAVLGLDDDVTQLSPQELMKAILTAPVDLFWNGGIGTYVKASSETNAEVGDKSNDAIRVDGRSLRCRVVGEGGNLGCTQLGRIEYALAGGRIYTDFIDNAAGVDCSDHEVNIKILLNTAVADGELTVPERDELLAGMTDEVAELVLRDNYDQARAINNSQAQAASLLPVHRRMINELERSGALNRALEALPPDEELAARTETGLTAPEFAVLLAYTKIVLEREILAEGLADEEWTTDVLVNYFPTPMRERFADRMGQHRLRRDIVTTVLVNEAINRGGITFVFRVVEETAASAADVIRAYVVVREVFGLRELWDAVEALDNKVDPELQTAVYLDTRRLLDRAVRWLVTNRRSPLDVPAEIARLRDGVARLLPGLENLFYGSEREGIAAHIDAMTSRGLPRGLAEQATRLMYSFGLLDVVETAATSGRDVGEVASVYFVLSDRFRVDSLLSKISLLPRADRWQTLARMALRYDLYAALAALTAEVLGSTPDSLPPLERVEQWEQSNATSIHRARRAMGEFDDSRADLAALSVLLRQIRTLVRTSAA</sequence>
<name>A0A1C4WHW5_9ACTN</name>
<evidence type="ECO:0000259" key="6">
    <source>
        <dbReference type="Pfam" id="PF21077"/>
    </source>
</evidence>
<dbReference type="PANTHER" id="PTHR43403:SF1">
    <property type="entry name" value="NAD-SPECIFIC GLUTAMATE DEHYDROGENASE"/>
    <property type="match status" value="1"/>
</dbReference>
<dbReference type="Pfam" id="PF05088">
    <property type="entry name" value="Bac_GDH_CD"/>
    <property type="match status" value="1"/>
</dbReference>
<evidence type="ECO:0000259" key="3">
    <source>
        <dbReference type="Pfam" id="PF21074"/>
    </source>
</evidence>
<evidence type="ECO:0000259" key="5">
    <source>
        <dbReference type="Pfam" id="PF21076"/>
    </source>
</evidence>
<dbReference type="InterPro" id="IPR049059">
    <property type="entry name" value="NAD_Glu_DH_HM1"/>
</dbReference>
<evidence type="ECO:0000259" key="4">
    <source>
        <dbReference type="Pfam" id="PF21075"/>
    </source>
</evidence>
<dbReference type="InterPro" id="IPR049064">
    <property type="entry name" value="NAD_Glu_DH_ACT3"/>
</dbReference>
<accession>A0A1C4WHW5</accession>
<dbReference type="InterPro" id="IPR048381">
    <property type="entry name" value="GDH_C"/>
</dbReference>
<dbReference type="SUPFAM" id="SSF53223">
    <property type="entry name" value="Aminoacid dehydrogenase-like, N-terminal domain"/>
    <property type="match status" value="1"/>
</dbReference>
<dbReference type="InterPro" id="IPR046346">
    <property type="entry name" value="Aminoacid_DH-like_N_sf"/>
</dbReference>
<evidence type="ECO:0000259" key="2">
    <source>
        <dbReference type="Pfam" id="PF05088"/>
    </source>
</evidence>
<dbReference type="Pfam" id="PF21074">
    <property type="entry name" value="GDH_C"/>
    <property type="match status" value="1"/>
</dbReference>
<dbReference type="InterPro" id="IPR036291">
    <property type="entry name" value="NAD(P)-bd_dom_sf"/>
</dbReference>
<feature type="domain" description="NAD-glutamate dehydrogenase ACT2" evidence="5">
    <location>
        <begin position="473"/>
        <end position="563"/>
    </location>
</feature>
<dbReference type="PANTHER" id="PTHR43403">
    <property type="entry name" value="NAD-SPECIFIC GLUTAMATE DEHYDROGENASE"/>
    <property type="match status" value="1"/>
</dbReference>
<dbReference type="GO" id="GO:0006538">
    <property type="term" value="P:L-glutamate catabolic process"/>
    <property type="evidence" value="ECO:0007669"/>
    <property type="project" value="InterPro"/>
</dbReference>
<feature type="region of interest" description="Disordered" evidence="1">
    <location>
        <begin position="1"/>
        <end position="39"/>
    </location>
</feature>
<dbReference type="Pfam" id="PF21073">
    <property type="entry name" value="GDH_HM1"/>
    <property type="match status" value="1"/>
</dbReference>
<protein>
    <submittedName>
        <fullName evidence="7">Glutamate dehydrogenase</fullName>
    </submittedName>
</protein>
<dbReference type="EMBL" id="FMCW01000015">
    <property type="protein sequence ID" value="SCE95807.1"/>
    <property type="molecule type" value="Genomic_DNA"/>
</dbReference>
<evidence type="ECO:0000313" key="8">
    <source>
        <dbReference type="Proteomes" id="UP000199375"/>
    </source>
</evidence>
<dbReference type="InterPro" id="IPR049062">
    <property type="entry name" value="NAD_Glu_DH_ACT2"/>
</dbReference>
<evidence type="ECO:0000313" key="7">
    <source>
        <dbReference type="EMBL" id="SCE95807.1"/>
    </source>
</evidence>
<dbReference type="GO" id="GO:0004069">
    <property type="term" value="F:L-aspartate:2-oxoglutarate aminotransferase activity"/>
    <property type="evidence" value="ECO:0007669"/>
    <property type="project" value="InterPro"/>
</dbReference>
<dbReference type="Pfam" id="PF21076">
    <property type="entry name" value="GDH_ACT2"/>
    <property type="match status" value="1"/>
</dbReference>
<feature type="domain" description="NAD-glutamate dehydrogenase catalytic" evidence="2">
    <location>
        <begin position="807"/>
        <end position="1297"/>
    </location>
</feature>
<dbReference type="Pfam" id="PF21079">
    <property type="entry name" value="GDH_HM2"/>
    <property type="match status" value="1"/>
</dbReference>
<dbReference type="InterPro" id="IPR049058">
    <property type="entry name" value="NAD_Glu_DH_HM2"/>
</dbReference>
<feature type="compositionally biased region" description="Basic and acidic residues" evidence="1">
    <location>
        <begin position="1"/>
        <end position="23"/>
    </location>
</feature>
<feature type="domain" description="NAD-glutamate dehydrogenase ACT3" evidence="6">
    <location>
        <begin position="620"/>
        <end position="702"/>
    </location>
</feature>
<dbReference type="Gene3D" id="3.40.50.720">
    <property type="entry name" value="NAD(P)-binding Rossmann-like Domain"/>
    <property type="match status" value="1"/>
</dbReference>
<dbReference type="PIRSF" id="PIRSF036761">
    <property type="entry name" value="GDH_Mll4104"/>
    <property type="match status" value="1"/>
</dbReference>
<dbReference type="InterPro" id="IPR024727">
    <property type="entry name" value="NAD_Glu_DH_N_ACT1"/>
</dbReference>
<dbReference type="Pfam" id="PF21077">
    <property type="entry name" value="GDH_ACT3"/>
    <property type="match status" value="1"/>
</dbReference>
<reference evidence="7 8" key="1">
    <citation type="submission" date="2016-06" db="EMBL/GenBank/DDBJ databases">
        <authorList>
            <person name="Kjaerup R.B."/>
            <person name="Dalgaard T.S."/>
            <person name="Juul-Madsen H.R."/>
        </authorList>
    </citation>
    <scope>NUCLEOTIDE SEQUENCE [LARGE SCALE GENOMIC DNA]</scope>
    <source>
        <strain evidence="7 8">DSM 45626</strain>
    </source>
</reference>
<dbReference type="Proteomes" id="UP000199375">
    <property type="component" value="Unassembled WGS sequence"/>
</dbReference>
<evidence type="ECO:0000256" key="1">
    <source>
        <dbReference type="SAM" id="MobiDB-lite"/>
    </source>
</evidence>
<dbReference type="Pfam" id="PF21075">
    <property type="entry name" value="GDH_ACT1"/>
    <property type="match status" value="1"/>
</dbReference>
<feature type="domain" description="NAD-specific glutamate dehydrogenase C-terminal" evidence="3">
    <location>
        <begin position="1341"/>
        <end position="1676"/>
    </location>
</feature>